<evidence type="ECO:0000256" key="4">
    <source>
        <dbReference type="SAM" id="MobiDB-lite"/>
    </source>
</evidence>
<feature type="coiled-coil region" evidence="3">
    <location>
        <begin position="10"/>
        <end position="41"/>
    </location>
</feature>
<dbReference type="Pfam" id="PF06758">
    <property type="entry name" value="Olduvai"/>
    <property type="match status" value="2"/>
</dbReference>
<name>A0A6J3GL40_SAPAP</name>
<organism evidence="6 7">
    <name type="scientific">Sapajus apella</name>
    <name type="common">Brown-capped capuchin</name>
    <name type="synonym">Cebus apella</name>
    <dbReference type="NCBI Taxonomy" id="9515"/>
    <lineage>
        <taxon>Eukaryota</taxon>
        <taxon>Metazoa</taxon>
        <taxon>Chordata</taxon>
        <taxon>Craniata</taxon>
        <taxon>Vertebrata</taxon>
        <taxon>Euteleostomi</taxon>
        <taxon>Mammalia</taxon>
        <taxon>Eutheria</taxon>
        <taxon>Euarchontoglires</taxon>
        <taxon>Primates</taxon>
        <taxon>Haplorrhini</taxon>
        <taxon>Platyrrhini</taxon>
        <taxon>Cebidae</taxon>
        <taxon>Cebinae</taxon>
        <taxon>Sapajus</taxon>
    </lineage>
</organism>
<keyword evidence="6" id="KW-1185">Reference proteome</keyword>
<dbReference type="Proteomes" id="UP000504640">
    <property type="component" value="Unplaced"/>
</dbReference>
<proteinExistence type="inferred from homology"/>
<dbReference type="PANTHER" id="PTHR14199:SF29">
    <property type="entry name" value="NEUROBLASTOMA BREAKPOINT FAMILY MEMBER 4-RELATED"/>
    <property type="match status" value="1"/>
</dbReference>
<gene>
    <name evidence="7" type="primary">LOC116539717</name>
</gene>
<evidence type="ECO:0000259" key="5">
    <source>
        <dbReference type="PROSITE" id="PS51316"/>
    </source>
</evidence>
<dbReference type="Gene3D" id="1.20.5.1700">
    <property type="match status" value="1"/>
</dbReference>
<feature type="compositionally biased region" description="Acidic residues" evidence="4">
    <location>
        <begin position="166"/>
        <end position="178"/>
    </location>
</feature>
<feature type="domain" description="Olduvai" evidence="5">
    <location>
        <begin position="166"/>
        <end position="258"/>
    </location>
</feature>
<dbReference type="PANTHER" id="PTHR14199">
    <property type="entry name" value="NEUROBLASTOMA BREAKPOINT FAMILY MEMBER 6-LIKE PROTEIN"/>
    <property type="match status" value="1"/>
</dbReference>
<evidence type="ECO:0000256" key="1">
    <source>
        <dbReference type="ARBA" id="ARBA00023054"/>
    </source>
</evidence>
<feature type="region of interest" description="Disordered" evidence="4">
    <location>
        <begin position="244"/>
        <end position="282"/>
    </location>
</feature>
<dbReference type="PROSITE" id="PS51316">
    <property type="entry name" value="ODV"/>
    <property type="match status" value="2"/>
</dbReference>
<feature type="compositionally biased region" description="Basic and acidic residues" evidence="4">
    <location>
        <begin position="262"/>
        <end position="271"/>
    </location>
</feature>
<evidence type="ECO:0000313" key="7">
    <source>
        <dbReference type="RefSeq" id="XP_032118763.1"/>
    </source>
</evidence>
<dbReference type="GeneID" id="116539717"/>
<protein>
    <submittedName>
        <fullName evidence="7">Neuroblastoma breakpoint family member 5</fullName>
    </submittedName>
</protein>
<evidence type="ECO:0000313" key="6">
    <source>
        <dbReference type="Proteomes" id="UP000504640"/>
    </source>
</evidence>
<feature type="compositionally biased region" description="Polar residues" evidence="4">
    <location>
        <begin position="210"/>
        <end position="223"/>
    </location>
</feature>
<reference evidence="7" key="1">
    <citation type="submission" date="2025-08" db="UniProtKB">
        <authorList>
            <consortium name="RefSeq"/>
        </authorList>
    </citation>
    <scope>IDENTIFICATION</scope>
    <source>
        <tissue evidence="7">Blood</tissue>
    </source>
</reference>
<dbReference type="AlphaFoldDB" id="A0A6J3GL40"/>
<sequence length="432" mass="48535">MVVTATHLSHDRAEMKILEINQELRSQLAESQQQFEDLKEKFLISQATAYSLAKQLKKYGSEEDKDIIDSVLRDEVQFTEEKLAEKLRQAEELRQYKALIHSQAKELTQLREKLWEGRDASCSLNQHLKALLTPGDPDKSQGQDLREQLAEGHRLAQRLVNKLSLESDEDEDVTDEEVEKGQETPAPREVQRAEEKEVPQDSLEECAVPRSNSHGASDCNQPHRSTKVTFEGDKVDPALVVDSEFSQDEEEEAPNILPGNQKDLKEEEEKAPVPPSSLSSQSTDHLPLCLLLETGKDGYEGTVMASSGLSCGPPYGTGGVHWFWSCPVFILGRLYSRLSQELPGIKEQEVPEDSLDEIYLTPSAHHDLSDCHQPYSGTLSSLDDQLTCSALDVACEYSNLKATKLQCLPRQPPRVFFLQLVLLRQLSKQTEN</sequence>
<dbReference type="RefSeq" id="XP_032118763.1">
    <property type="nucleotide sequence ID" value="XM_032262872.1"/>
</dbReference>
<evidence type="ECO:0000256" key="2">
    <source>
        <dbReference type="ARBA" id="ARBA00038417"/>
    </source>
</evidence>
<feature type="coiled-coil region" evidence="3">
    <location>
        <begin position="73"/>
        <end position="113"/>
    </location>
</feature>
<evidence type="ECO:0000256" key="3">
    <source>
        <dbReference type="SAM" id="Coils"/>
    </source>
</evidence>
<dbReference type="InterPro" id="IPR010630">
    <property type="entry name" value="Olduvai_dom"/>
</dbReference>
<accession>A0A6J3GL40</accession>
<dbReference type="SMART" id="SM01148">
    <property type="entry name" value="DUF1220"/>
    <property type="match status" value="2"/>
</dbReference>
<feature type="domain" description="Olduvai" evidence="5">
    <location>
        <begin position="339"/>
        <end position="410"/>
    </location>
</feature>
<feature type="compositionally biased region" description="Basic and acidic residues" evidence="4">
    <location>
        <begin position="189"/>
        <end position="199"/>
    </location>
</feature>
<feature type="region of interest" description="Disordered" evidence="4">
    <location>
        <begin position="161"/>
        <end position="228"/>
    </location>
</feature>
<keyword evidence="1 3" id="KW-0175">Coiled coil</keyword>
<dbReference type="InterPro" id="IPR055306">
    <property type="entry name" value="NBPF"/>
</dbReference>
<comment type="similarity">
    <text evidence="2">Belongs to the NBPF family.</text>
</comment>